<gene>
    <name evidence="2" type="ORF">ACFOX3_00820</name>
</gene>
<dbReference type="EMBL" id="JBHSCX010000001">
    <property type="protein sequence ID" value="MFC4360818.1"/>
    <property type="molecule type" value="Genomic_DNA"/>
</dbReference>
<evidence type="ECO:0000313" key="2">
    <source>
        <dbReference type="EMBL" id="MFC4360818.1"/>
    </source>
</evidence>
<comment type="caution">
    <text evidence="2">The sequence shown here is derived from an EMBL/GenBank/DDBJ whole genome shotgun (WGS) entry which is preliminary data.</text>
</comment>
<keyword evidence="3" id="KW-1185">Reference proteome</keyword>
<reference evidence="3" key="1">
    <citation type="journal article" date="2019" name="Int. J. Syst. Evol. Microbiol.">
        <title>The Global Catalogue of Microorganisms (GCM) 10K type strain sequencing project: providing services to taxonomists for standard genome sequencing and annotation.</title>
        <authorList>
            <consortium name="The Broad Institute Genomics Platform"/>
            <consortium name="The Broad Institute Genome Sequencing Center for Infectious Disease"/>
            <person name="Wu L."/>
            <person name="Ma J."/>
        </authorList>
    </citation>
    <scope>NUCLEOTIDE SEQUENCE [LARGE SCALE GENOMIC DNA]</scope>
    <source>
        <strain evidence="3">CECT 8570</strain>
    </source>
</reference>
<dbReference type="Proteomes" id="UP001595840">
    <property type="component" value="Unassembled WGS sequence"/>
</dbReference>
<dbReference type="InterPro" id="IPR029033">
    <property type="entry name" value="His_PPase_superfam"/>
</dbReference>
<proteinExistence type="predicted"/>
<dbReference type="PANTHER" id="PTHR20935:SF0">
    <property type="entry name" value="SERINE_THREONINE-PROTEIN PHOSPHATASE PGAM5, MITOCHONDRIAL"/>
    <property type="match status" value="1"/>
</dbReference>
<keyword evidence="1" id="KW-0378">Hydrolase</keyword>
<dbReference type="SMART" id="SM00855">
    <property type="entry name" value="PGAM"/>
    <property type="match status" value="1"/>
</dbReference>
<dbReference type="Pfam" id="PF00300">
    <property type="entry name" value="His_Phos_1"/>
    <property type="match status" value="1"/>
</dbReference>
<accession>A0ABV8UZF7</accession>
<dbReference type="RefSeq" id="WP_290264695.1">
    <property type="nucleotide sequence ID" value="NZ_JAUFQG010000006.1"/>
</dbReference>
<sequence length="226" mass="25297">MTEILLVRHGQASLGGPSYDQLSSLGYQQAQWLADYLHGQHQQEPKTSMVMSGGMKRQQQTAEPILMLLGHTAAQEHAGFREFDFEQVVMAYLELNPGYPLADKPTHKELYRLLSAAMEAWAENGLTLQQDQESWPDFHQRVAQAWAELQPVPAGRSIIVTSAGVIASILRHLLRLDNLATIRLNLQIKNSSVTRLYFDGSDYHLSGFNSVSHLEHPERAHAITSA</sequence>
<dbReference type="InterPro" id="IPR013078">
    <property type="entry name" value="His_Pase_superF_clade-1"/>
</dbReference>
<dbReference type="SUPFAM" id="SSF53254">
    <property type="entry name" value="Phosphoglycerate mutase-like"/>
    <property type="match status" value="1"/>
</dbReference>
<evidence type="ECO:0000313" key="3">
    <source>
        <dbReference type="Proteomes" id="UP001595840"/>
    </source>
</evidence>
<organism evidence="2 3">
    <name type="scientific">Simiduia curdlanivorans</name>
    <dbReference type="NCBI Taxonomy" id="1492769"/>
    <lineage>
        <taxon>Bacteria</taxon>
        <taxon>Pseudomonadati</taxon>
        <taxon>Pseudomonadota</taxon>
        <taxon>Gammaproteobacteria</taxon>
        <taxon>Cellvibrionales</taxon>
        <taxon>Cellvibrionaceae</taxon>
        <taxon>Simiduia</taxon>
    </lineage>
</organism>
<dbReference type="CDD" id="cd07067">
    <property type="entry name" value="HP_PGM_like"/>
    <property type="match status" value="1"/>
</dbReference>
<dbReference type="Gene3D" id="3.40.50.1240">
    <property type="entry name" value="Phosphoglycerate mutase-like"/>
    <property type="match status" value="1"/>
</dbReference>
<name>A0ABV8UZF7_9GAMM</name>
<protein>
    <submittedName>
        <fullName evidence="2">Histidine phosphatase family protein</fullName>
    </submittedName>
</protein>
<dbReference type="InterPro" id="IPR051021">
    <property type="entry name" value="Mito_Ser/Thr_phosphatase"/>
</dbReference>
<evidence type="ECO:0000256" key="1">
    <source>
        <dbReference type="ARBA" id="ARBA00022801"/>
    </source>
</evidence>
<dbReference type="PANTHER" id="PTHR20935">
    <property type="entry name" value="PHOSPHOGLYCERATE MUTASE-RELATED"/>
    <property type="match status" value="1"/>
</dbReference>